<feature type="compositionally biased region" description="Polar residues" evidence="11">
    <location>
        <begin position="213"/>
        <end position="236"/>
    </location>
</feature>
<dbReference type="InterPro" id="IPR036390">
    <property type="entry name" value="WH_DNA-bd_sf"/>
</dbReference>
<dbReference type="KEGG" id="epa:110236882"/>
<keyword evidence="6" id="KW-0805">Transcription regulation</keyword>
<dbReference type="GO" id="GO:0000981">
    <property type="term" value="F:DNA-binding transcription factor activity, RNA polymerase II-specific"/>
    <property type="evidence" value="ECO:0007669"/>
    <property type="project" value="TreeGrafter"/>
</dbReference>
<dbReference type="PROSITE" id="PS00658">
    <property type="entry name" value="FORK_HEAD_2"/>
    <property type="match status" value="1"/>
</dbReference>
<dbReference type="GO" id="GO:0000978">
    <property type="term" value="F:RNA polymerase II cis-regulatory region sequence-specific DNA binding"/>
    <property type="evidence" value="ECO:0007669"/>
    <property type="project" value="TreeGrafter"/>
</dbReference>
<keyword evidence="14" id="KW-1185">Reference proteome</keyword>
<dbReference type="PROSITE" id="PS50039">
    <property type="entry name" value="FORK_HEAD_3"/>
    <property type="match status" value="1"/>
</dbReference>
<feature type="region of interest" description="Disordered" evidence="11">
    <location>
        <begin position="322"/>
        <end position="378"/>
    </location>
</feature>
<feature type="region of interest" description="Disordered" evidence="11">
    <location>
        <begin position="1"/>
        <end position="58"/>
    </location>
</feature>
<dbReference type="AlphaFoldDB" id="A0A913X3S7"/>
<comment type="subcellular location">
    <subcellularLocation>
        <location evidence="1 10">Nucleus</location>
    </subcellularLocation>
</comment>
<keyword evidence="5" id="KW-0862">Zinc</keyword>
<dbReference type="EnsemblMetazoa" id="XM_021042436.2">
    <property type="protein sequence ID" value="XP_020898095.1"/>
    <property type="gene ID" value="LOC110236882"/>
</dbReference>
<dbReference type="InterPro" id="IPR001766">
    <property type="entry name" value="Fork_head_dom"/>
</dbReference>
<evidence type="ECO:0000256" key="3">
    <source>
        <dbReference type="ARBA" id="ARBA00022723"/>
    </source>
</evidence>
<dbReference type="RefSeq" id="XP_028514226.1">
    <property type="nucleotide sequence ID" value="XM_028658425.1"/>
</dbReference>
<dbReference type="PRINTS" id="PR00053">
    <property type="entry name" value="FORKHEAD"/>
</dbReference>
<dbReference type="RefSeq" id="XP_020898096.1">
    <property type="nucleotide sequence ID" value="XM_021042437.2"/>
</dbReference>
<evidence type="ECO:0000256" key="9">
    <source>
        <dbReference type="ARBA" id="ARBA00023242"/>
    </source>
</evidence>
<reference evidence="13" key="1">
    <citation type="submission" date="2022-11" db="UniProtKB">
        <authorList>
            <consortium name="EnsemblMetazoa"/>
        </authorList>
    </citation>
    <scope>IDENTIFICATION</scope>
</reference>
<evidence type="ECO:0000256" key="8">
    <source>
        <dbReference type="ARBA" id="ARBA00023163"/>
    </source>
</evidence>
<dbReference type="FunFam" id="1.10.10.10:FF:000010">
    <property type="entry name" value="Forkhead box P2 isoform B"/>
    <property type="match status" value="1"/>
</dbReference>
<organism evidence="13 14">
    <name type="scientific">Exaiptasia diaphana</name>
    <name type="common">Tropical sea anemone</name>
    <name type="synonym">Aiptasia pulchella</name>
    <dbReference type="NCBI Taxonomy" id="2652724"/>
    <lineage>
        <taxon>Eukaryota</taxon>
        <taxon>Metazoa</taxon>
        <taxon>Cnidaria</taxon>
        <taxon>Anthozoa</taxon>
        <taxon>Hexacorallia</taxon>
        <taxon>Actiniaria</taxon>
        <taxon>Aiptasiidae</taxon>
        <taxon>Exaiptasia</taxon>
    </lineage>
</organism>
<feature type="compositionally biased region" description="Low complexity" evidence="11">
    <location>
        <begin position="346"/>
        <end position="368"/>
    </location>
</feature>
<dbReference type="OrthoDB" id="5830876at2759"/>
<dbReference type="GeneID" id="110236882"/>
<evidence type="ECO:0000256" key="5">
    <source>
        <dbReference type="ARBA" id="ARBA00022833"/>
    </source>
</evidence>
<dbReference type="GO" id="GO:0008270">
    <property type="term" value="F:zinc ion binding"/>
    <property type="evidence" value="ECO:0007669"/>
    <property type="project" value="UniProtKB-KW"/>
</dbReference>
<dbReference type="Gene3D" id="1.20.5.340">
    <property type="match status" value="1"/>
</dbReference>
<protein>
    <recommendedName>
        <fullName evidence="12">Fork-head domain-containing protein</fullName>
    </recommendedName>
</protein>
<sequence length="714" mass="79338">MSTGSTEDNNAGSVSLSASRTSNASIKPSIASLKQTNSTAKTPEMCNSKGPGQTNGTKNGKACRETCCCPHDEHLPGVVYQHVPGTPNGIGMDTSMTDHVIQETKGSKTKQHNGGGHFCSSCPPGPHTHHVYSPQSFVEHGHCGCQPGYIDGHHHYAHHIQGQGGRPVAVVAHPPPLLLRPIQPQHLQQHQAILEQELRPYFDGKWKGLAESQGPSFGRSGNSQDPSNPTTTSVSQGFVGEGQTIQRHPLLVYNVCQWPGCEAYCESFQQFLHHLDNDHALDERSTAQARVQMQVVQHWESELNKERERLSAMMSHLHMPKAQVISPGPDGERGTTHSHSQISVHAQPSSQESSRSPSSSPSNAANENADTESSMPNDIRARKIVITPPPNISVHDISTTSEVTTIAAMPVIHMPAQIHEDMKPMMRHRLEEKIPKRRSLDPDGISLDIQRSADFYQKADVRPPFTYASLIRQAILDSPDQQLTLNEIYSWFTRTFQYFRRNAATWKNAVRHNLSLHKCFVRKENVKGAVWMVDEDEFMKRRPQSKVTQSAATLKQERDRLLQLQAPSCLAGLPTQVSLDAVANSREQNNDVTDEDSQQEETRKRTREDDGDVESTPKRQVMQEEETEGVGGIRKLVEFCSKDINSQLSQSNVQVKLEPQDEDQAMVLNSCLENEGQNDRVSPDGEISIEARVLYEQNGSFDGRHEIITPVVQT</sequence>
<evidence type="ECO:0000313" key="13">
    <source>
        <dbReference type="EnsemblMetazoa" id="XP_020898096.1"/>
    </source>
</evidence>
<dbReference type="InterPro" id="IPR036388">
    <property type="entry name" value="WH-like_DNA-bd_sf"/>
</dbReference>
<dbReference type="FunFam" id="1.20.5.340:FF:000005">
    <property type="entry name" value="Forkhead box P1, isoform CRA_f"/>
    <property type="match status" value="1"/>
</dbReference>
<feature type="domain" description="Fork-head" evidence="12">
    <location>
        <begin position="462"/>
        <end position="558"/>
    </location>
</feature>
<keyword evidence="9 10" id="KW-0539">Nucleus</keyword>
<feature type="compositionally biased region" description="Polar residues" evidence="11">
    <location>
        <begin position="1"/>
        <end position="41"/>
    </location>
</feature>
<evidence type="ECO:0000256" key="7">
    <source>
        <dbReference type="ARBA" id="ARBA00023125"/>
    </source>
</evidence>
<dbReference type="Pfam" id="PF16159">
    <property type="entry name" value="FOXP-CC"/>
    <property type="match status" value="1"/>
</dbReference>
<evidence type="ECO:0000256" key="10">
    <source>
        <dbReference type="PROSITE-ProRule" id="PRU00089"/>
    </source>
</evidence>
<dbReference type="InterPro" id="IPR032354">
    <property type="entry name" value="FOXP-CC"/>
</dbReference>
<dbReference type="RefSeq" id="XP_020898095.1">
    <property type="nucleotide sequence ID" value="XM_021042436.2"/>
</dbReference>
<keyword evidence="4" id="KW-0863">Zinc-finger</keyword>
<dbReference type="Proteomes" id="UP000887567">
    <property type="component" value="Unplaced"/>
</dbReference>
<dbReference type="PANTHER" id="PTHR45796">
    <property type="entry name" value="FORKHEAD BOX P, ISOFORM C"/>
    <property type="match status" value="1"/>
</dbReference>
<proteinExistence type="predicted"/>
<evidence type="ECO:0000256" key="11">
    <source>
        <dbReference type="SAM" id="MobiDB-lite"/>
    </source>
</evidence>
<dbReference type="CDD" id="cd20065">
    <property type="entry name" value="FH_FOXP2"/>
    <property type="match status" value="1"/>
</dbReference>
<keyword evidence="8" id="KW-0804">Transcription</keyword>
<evidence type="ECO:0000256" key="4">
    <source>
        <dbReference type="ARBA" id="ARBA00022771"/>
    </source>
</evidence>
<dbReference type="SUPFAM" id="SSF46785">
    <property type="entry name" value="Winged helix' DNA-binding domain"/>
    <property type="match status" value="1"/>
</dbReference>
<feature type="region of interest" description="Disordered" evidence="11">
    <location>
        <begin position="210"/>
        <end position="236"/>
    </location>
</feature>
<keyword evidence="7 10" id="KW-0238">DNA-binding</keyword>
<name>A0A913X3S7_EXADI</name>
<feature type="DNA-binding region" description="Fork-head" evidence="10">
    <location>
        <begin position="462"/>
        <end position="558"/>
    </location>
</feature>
<dbReference type="SMART" id="SM00339">
    <property type="entry name" value="FH"/>
    <property type="match status" value="1"/>
</dbReference>
<dbReference type="EnsemblMetazoa" id="XM_021042437.2">
    <property type="protein sequence ID" value="XP_020898096.1"/>
    <property type="gene ID" value="LOC110236882"/>
</dbReference>
<evidence type="ECO:0000256" key="6">
    <source>
        <dbReference type="ARBA" id="ARBA00023015"/>
    </source>
</evidence>
<evidence type="ECO:0000313" key="14">
    <source>
        <dbReference type="Proteomes" id="UP000887567"/>
    </source>
</evidence>
<dbReference type="InterPro" id="IPR030456">
    <property type="entry name" value="TF_fork_head_CS_2"/>
</dbReference>
<keyword evidence="3" id="KW-0479">Metal-binding</keyword>
<dbReference type="Gene3D" id="1.10.10.10">
    <property type="entry name" value="Winged helix-like DNA-binding domain superfamily/Winged helix DNA-binding domain"/>
    <property type="match status" value="1"/>
</dbReference>
<accession>A0A913X3S7</accession>
<dbReference type="EnsemblMetazoa" id="XM_028658425.1">
    <property type="protein sequence ID" value="XP_028514226.1"/>
    <property type="gene ID" value="LOC110236882"/>
</dbReference>
<keyword evidence="2" id="KW-0678">Repressor</keyword>
<dbReference type="Pfam" id="PF00250">
    <property type="entry name" value="Forkhead"/>
    <property type="match status" value="1"/>
</dbReference>
<evidence type="ECO:0000259" key="12">
    <source>
        <dbReference type="PROSITE" id="PS50039"/>
    </source>
</evidence>
<dbReference type="GO" id="GO:0005634">
    <property type="term" value="C:nucleus"/>
    <property type="evidence" value="ECO:0007669"/>
    <property type="project" value="UniProtKB-SubCell"/>
</dbReference>
<evidence type="ECO:0000256" key="2">
    <source>
        <dbReference type="ARBA" id="ARBA00022491"/>
    </source>
</evidence>
<dbReference type="PANTHER" id="PTHR45796:SF4">
    <property type="entry name" value="FORKHEAD BOX P, ISOFORM C"/>
    <property type="match status" value="1"/>
</dbReference>
<dbReference type="InterPro" id="IPR047412">
    <property type="entry name" value="FH_FOXP1_P2"/>
</dbReference>
<dbReference type="InterPro" id="IPR050998">
    <property type="entry name" value="FOXP"/>
</dbReference>
<dbReference type="OMA" id="MGTNYHR"/>
<feature type="region of interest" description="Disordered" evidence="11">
    <location>
        <begin position="585"/>
        <end position="628"/>
    </location>
</feature>
<evidence type="ECO:0000256" key="1">
    <source>
        <dbReference type="ARBA" id="ARBA00004123"/>
    </source>
</evidence>